<dbReference type="Gene3D" id="1.10.510.10">
    <property type="entry name" value="Transferase(Phosphotransferase) domain 1"/>
    <property type="match status" value="1"/>
</dbReference>
<dbReference type="EMBL" id="JBHUHQ010000005">
    <property type="protein sequence ID" value="MFD2043234.1"/>
    <property type="molecule type" value="Genomic_DNA"/>
</dbReference>
<dbReference type="GO" id="GO:0016301">
    <property type="term" value="F:kinase activity"/>
    <property type="evidence" value="ECO:0007669"/>
    <property type="project" value="UniProtKB-KW"/>
</dbReference>
<dbReference type="SUPFAM" id="SSF56112">
    <property type="entry name" value="Protein kinase-like (PK-like)"/>
    <property type="match status" value="1"/>
</dbReference>
<feature type="domain" description="Protein kinase" evidence="1">
    <location>
        <begin position="5"/>
        <end position="244"/>
    </location>
</feature>
<dbReference type="Pfam" id="PF00069">
    <property type="entry name" value="Pkinase"/>
    <property type="match status" value="1"/>
</dbReference>
<sequence>MEGRYRVLELIGTGSYGMVYHCKDLIENDNKVIKQLRPSKSRNKKEIELFEQEISVMRTLNHNRMPKVYDSFLINNNRFYVMEFIDGFNLNDQIFNQNISYNEKQSLLLILKILELVDELHQSDMYHLDLRLPNIVMKEARPHLIDFGLVKSDPDKRQSRKITHGNSMTLKQQDFFDLGDILLYLLYTTYTKENKKALPWTEELSLENETVYLLKRLLGLNEKYSTSDEIKADIQEALKAISSS</sequence>
<evidence type="ECO:0000313" key="3">
    <source>
        <dbReference type="Proteomes" id="UP001597383"/>
    </source>
</evidence>
<keyword evidence="2" id="KW-0808">Transferase</keyword>
<reference evidence="3" key="1">
    <citation type="journal article" date="2019" name="Int. J. Syst. Evol. Microbiol.">
        <title>The Global Catalogue of Microorganisms (GCM) 10K type strain sequencing project: providing services to taxonomists for standard genome sequencing and annotation.</title>
        <authorList>
            <consortium name="The Broad Institute Genomics Platform"/>
            <consortium name="The Broad Institute Genome Sequencing Center for Infectious Disease"/>
            <person name="Wu L."/>
            <person name="Ma J."/>
        </authorList>
    </citation>
    <scope>NUCLEOTIDE SEQUENCE [LARGE SCALE GENOMIC DNA]</scope>
    <source>
        <strain evidence="3">R28</strain>
    </source>
</reference>
<dbReference type="InterPro" id="IPR011009">
    <property type="entry name" value="Kinase-like_dom_sf"/>
</dbReference>
<dbReference type="Proteomes" id="UP001597383">
    <property type="component" value="Unassembled WGS sequence"/>
</dbReference>
<dbReference type="PANTHER" id="PTHR44167:SF24">
    <property type="entry name" value="SERINE_THREONINE-PROTEIN KINASE CHK2"/>
    <property type="match status" value="1"/>
</dbReference>
<protein>
    <submittedName>
        <fullName evidence="2">Protein kinase</fullName>
    </submittedName>
</protein>
<gene>
    <name evidence="2" type="ORF">ACFSJF_02905</name>
</gene>
<keyword evidence="2" id="KW-0418">Kinase</keyword>
<comment type="caution">
    <text evidence="2">The sequence shown here is derived from an EMBL/GenBank/DDBJ whole genome shotgun (WGS) entry which is preliminary data.</text>
</comment>
<name>A0ABW4VUC4_9BACI</name>
<organism evidence="2 3">
    <name type="scientific">Ornithinibacillus salinisoli</name>
    <dbReference type="NCBI Taxonomy" id="1848459"/>
    <lineage>
        <taxon>Bacteria</taxon>
        <taxon>Bacillati</taxon>
        <taxon>Bacillota</taxon>
        <taxon>Bacilli</taxon>
        <taxon>Bacillales</taxon>
        <taxon>Bacillaceae</taxon>
        <taxon>Ornithinibacillus</taxon>
    </lineage>
</organism>
<evidence type="ECO:0000259" key="1">
    <source>
        <dbReference type="PROSITE" id="PS50011"/>
    </source>
</evidence>
<dbReference type="PANTHER" id="PTHR44167">
    <property type="entry name" value="OVARIAN-SPECIFIC SERINE/THREONINE-PROTEIN KINASE LOK-RELATED"/>
    <property type="match status" value="1"/>
</dbReference>
<dbReference type="InterPro" id="IPR000719">
    <property type="entry name" value="Prot_kinase_dom"/>
</dbReference>
<accession>A0ABW4VUC4</accession>
<dbReference type="PROSITE" id="PS50011">
    <property type="entry name" value="PROTEIN_KINASE_DOM"/>
    <property type="match status" value="1"/>
</dbReference>
<dbReference type="SMART" id="SM00220">
    <property type="entry name" value="S_TKc"/>
    <property type="match status" value="1"/>
</dbReference>
<evidence type="ECO:0000313" key="2">
    <source>
        <dbReference type="EMBL" id="MFD2043234.1"/>
    </source>
</evidence>
<keyword evidence="3" id="KW-1185">Reference proteome</keyword>
<proteinExistence type="predicted"/>
<dbReference type="RefSeq" id="WP_377558920.1">
    <property type="nucleotide sequence ID" value="NZ_JBHUHQ010000005.1"/>
</dbReference>